<reference evidence="2 3" key="1">
    <citation type="submission" date="2012-10" db="EMBL/GenBank/DDBJ databases">
        <title>Genome sequencing and analysis of entomopathogenic fungi Beauveria bassiana D1-5.</title>
        <authorList>
            <person name="Li Q."/>
            <person name="Wang L."/>
            <person name="Zhang Z."/>
            <person name="Wang Q."/>
            <person name="Ren J."/>
            <person name="Wang M."/>
            <person name="Xu W."/>
            <person name="Wang J."/>
            <person name="Lu Y."/>
            <person name="Du Q."/>
            <person name="Sun Z."/>
        </authorList>
    </citation>
    <scope>NUCLEOTIDE SEQUENCE [LARGE SCALE GENOMIC DNA]</scope>
    <source>
        <strain evidence="2 3">D1-5</strain>
    </source>
</reference>
<proteinExistence type="predicted"/>
<sequence length="112" mass="13277">MLQYDTELSHRVRDVLHQVNQGHQHWKHLVRRRHHVRWNRHVVENPGIPDGRHPIPAHGQHVGGTTTSLVVDQHHHEDRQSHQAADRPDSEESHPEHQKVKQQYEKWRVAST</sequence>
<protein>
    <submittedName>
        <fullName evidence="2">Uncharacterized protein</fullName>
    </submittedName>
</protein>
<accession>A0A0A2V8X6</accession>
<evidence type="ECO:0000256" key="1">
    <source>
        <dbReference type="SAM" id="MobiDB-lite"/>
    </source>
</evidence>
<dbReference type="EMBL" id="ANFO01001385">
    <property type="protein sequence ID" value="KGQ02762.1"/>
    <property type="molecule type" value="Genomic_DNA"/>
</dbReference>
<dbReference type="AlphaFoldDB" id="A0A0A2V8X6"/>
<dbReference type="HOGENOM" id="CLU_2145410_0_0_1"/>
<evidence type="ECO:0000313" key="2">
    <source>
        <dbReference type="EMBL" id="KGQ02762.1"/>
    </source>
</evidence>
<dbReference type="Proteomes" id="UP000030106">
    <property type="component" value="Unassembled WGS sequence"/>
</dbReference>
<name>A0A0A2V8X6_BEABA</name>
<feature type="region of interest" description="Disordered" evidence="1">
    <location>
        <begin position="44"/>
        <end position="112"/>
    </location>
</feature>
<feature type="compositionally biased region" description="Basic and acidic residues" evidence="1">
    <location>
        <begin position="72"/>
        <end position="112"/>
    </location>
</feature>
<comment type="caution">
    <text evidence="2">The sequence shown here is derived from an EMBL/GenBank/DDBJ whole genome shotgun (WGS) entry which is preliminary data.</text>
</comment>
<gene>
    <name evidence="2" type="ORF">BBAD15_g12015</name>
</gene>
<evidence type="ECO:0000313" key="3">
    <source>
        <dbReference type="Proteomes" id="UP000030106"/>
    </source>
</evidence>
<organism evidence="2 3">
    <name type="scientific">Beauveria bassiana D1-5</name>
    <dbReference type="NCBI Taxonomy" id="1245745"/>
    <lineage>
        <taxon>Eukaryota</taxon>
        <taxon>Fungi</taxon>
        <taxon>Dikarya</taxon>
        <taxon>Ascomycota</taxon>
        <taxon>Pezizomycotina</taxon>
        <taxon>Sordariomycetes</taxon>
        <taxon>Hypocreomycetidae</taxon>
        <taxon>Hypocreales</taxon>
        <taxon>Cordycipitaceae</taxon>
        <taxon>Beauveria</taxon>
    </lineage>
</organism>